<feature type="region of interest" description="Disordered" evidence="2">
    <location>
        <begin position="1438"/>
        <end position="1459"/>
    </location>
</feature>
<name>A0A836HCM0_9TRYP</name>
<feature type="region of interest" description="Disordered" evidence="2">
    <location>
        <begin position="733"/>
        <end position="804"/>
    </location>
</feature>
<reference evidence="3 4" key="1">
    <citation type="submission" date="2021-03" db="EMBL/GenBank/DDBJ databases">
        <title>Leishmania (Mundinia) martiniquensis Genome sequencing and assembly.</title>
        <authorList>
            <person name="Almutairi H."/>
            <person name="Gatherer D."/>
        </authorList>
    </citation>
    <scope>NUCLEOTIDE SEQUENCE [LARGE SCALE GENOMIC DNA]</scope>
    <source>
        <strain evidence="3">LSCM1</strain>
    </source>
</reference>
<feature type="region of interest" description="Disordered" evidence="2">
    <location>
        <begin position="995"/>
        <end position="1032"/>
    </location>
</feature>
<evidence type="ECO:0000256" key="1">
    <source>
        <dbReference type="SAM" id="Coils"/>
    </source>
</evidence>
<gene>
    <name evidence="3" type="ORF">LSCM1_03197</name>
</gene>
<feature type="region of interest" description="Disordered" evidence="2">
    <location>
        <begin position="900"/>
        <end position="966"/>
    </location>
</feature>
<feature type="compositionally biased region" description="Basic and acidic residues" evidence="2">
    <location>
        <begin position="1893"/>
        <end position="1902"/>
    </location>
</feature>
<evidence type="ECO:0000256" key="2">
    <source>
        <dbReference type="SAM" id="MobiDB-lite"/>
    </source>
</evidence>
<feature type="compositionally biased region" description="Pro residues" evidence="2">
    <location>
        <begin position="11"/>
        <end position="23"/>
    </location>
</feature>
<feature type="compositionally biased region" description="Basic and acidic residues" evidence="2">
    <location>
        <begin position="1226"/>
        <end position="1243"/>
    </location>
</feature>
<keyword evidence="1" id="KW-0175">Coiled coil</keyword>
<feature type="region of interest" description="Disordered" evidence="2">
    <location>
        <begin position="175"/>
        <end position="228"/>
    </location>
</feature>
<protein>
    <submittedName>
        <fullName evidence="3">Uncharacterized protein</fullName>
    </submittedName>
</protein>
<dbReference type="Proteomes" id="UP000673552">
    <property type="component" value="Chromosome 28"/>
</dbReference>
<evidence type="ECO:0000313" key="4">
    <source>
        <dbReference type="Proteomes" id="UP000673552"/>
    </source>
</evidence>
<feature type="coiled-coil region" evidence="1">
    <location>
        <begin position="324"/>
        <end position="351"/>
    </location>
</feature>
<organism evidence="3 4">
    <name type="scientific">Leishmania martiniquensis</name>
    <dbReference type="NCBI Taxonomy" id="1580590"/>
    <lineage>
        <taxon>Eukaryota</taxon>
        <taxon>Discoba</taxon>
        <taxon>Euglenozoa</taxon>
        <taxon>Kinetoplastea</taxon>
        <taxon>Metakinetoplastina</taxon>
        <taxon>Trypanosomatida</taxon>
        <taxon>Trypanosomatidae</taxon>
        <taxon>Leishmaniinae</taxon>
        <taxon>Leishmania</taxon>
    </lineage>
</organism>
<feature type="region of interest" description="Disordered" evidence="2">
    <location>
        <begin position="1557"/>
        <end position="1590"/>
    </location>
</feature>
<dbReference type="RefSeq" id="XP_067177357.1">
    <property type="nucleotide sequence ID" value="XM_067320747.1"/>
</dbReference>
<feature type="region of interest" description="Disordered" evidence="2">
    <location>
        <begin position="587"/>
        <end position="608"/>
    </location>
</feature>
<feature type="compositionally biased region" description="Polar residues" evidence="2">
    <location>
        <begin position="900"/>
        <end position="914"/>
    </location>
</feature>
<feature type="compositionally biased region" description="Low complexity" evidence="2">
    <location>
        <begin position="926"/>
        <end position="941"/>
    </location>
</feature>
<feature type="region of interest" description="Disordered" evidence="2">
    <location>
        <begin position="1858"/>
        <end position="1931"/>
    </location>
</feature>
<feature type="compositionally biased region" description="Pro residues" evidence="2">
    <location>
        <begin position="1615"/>
        <end position="1625"/>
    </location>
</feature>
<feature type="region of interest" description="Disordered" evidence="2">
    <location>
        <begin position="1787"/>
        <end position="1806"/>
    </location>
</feature>
<sequence>MNHSTFARSLLPPPPRNKMPPPRNPEDAIASRHLKRLGDTFICNSQKGSDHRLDESADDVTAAGGGRIGSRKVSLMRRHPSARNALYAISAIFHPPGVTNTRQDGDAAPTFSANRRWRQRVASLGATSTGVHALPPGSLFGSANTACKPEHPSTDLARAASVDDGSVMLQLHASQAPGNTHRHRRGGSDVSTVRRASEKAPCLSIGQPHGRDKGKLNQRPSHSGPCVSRSTSCLGSSTCGSSLVSLDLSEWGIRCTTSLLARRPGGKSTRSEAAKAESDSVVAQAAELMASTALRRRTLRDHAERAAQVLAQEHTKLLLLLGRRDNLESDIEDMLELADAARDKAQQVRLNLLSMPTANREGTAAVSPSTGSKDPHDRDISSGRAAGRVNTAPSLDLASVRRELRKLSTKLLRSGATDLDPTQLRRLVDQLEDHLDMVAEVLEEEVSDVAATDSEAQSPRVAVGAAAAAAPPPRNQTLRRRLERTKKGQKDLLEVSSNLTRMEWLVESTDMELVTDLGQSQTTETCEGRASMAGEVAGAEGHDGNPLAAHEGTAAVVMRDTPHQSLSYATLNGPSPTVTPTATTRKLGAADLPPQGDHRISIDTTTSEPSMVPFSLNNLIGDSKASGSSAAAGLPPANGQQAPLSGPKGPNATTSTPFSAHSHRLNLLSFMSEALGRCGLERLNAANLLQKRPPSAPSKQPQRQVLLFGEHDGQEELDGAKDEEGHAHDSFVQSTGLQEGDDRVQSGTRGSAPGVRRPPSGASAAMTPNRGRSQPSAADDLPDKRLHSPRATPIKQNQHSSTTCRDEKLMAGAKLHNLRSGLLHDLYELCAMHNYVQLIEARRRELTKGAGKGNAEYAAEMEQKLAEHRLQLEAMRRAREEAAALTQEWEQCSSMLRTGSSSRAIASANSQRTVASDHGQGRRPNSGADLGSGASSSGARVGETRPSTMAALQKRHAEKAAPTSEETELLREYLADTGLLFTVIGVRRGHHSSAVNGTVGGAENAGAGSAGTHNTKRASKRDANRNGTGEPDSFLYYELRVEKTLPASPLTLKDAAPASGGPPPAFQSAATVAAVVQISSRRLRNLNMTVDAGARVKEVASGAVATLNVTHGDPPRLLLTLTPAKSHKIVSYEQAFHFSAEDALDGTEPQPQLPHDMWEAGSTASAVFAFPTGDRVGRSVSRNSSLDSGRVQPVEQTPAMTGSAAHGGSETSRTLDAGAAGKRRAKEAAAAESREISRRESRGKAHTPGAWQPVAMADTKAARKSSRPGAPASRVPIGAGLQSLHTSLNASRSSLATPAKLPQSPPLSLAPRSIDEWGVPHAHTEMEAVEKNAVVLTVLQAGGESDAAAEGARSEGGEAEASAVEQLLAAIPDSEALRLVDEWRSLNAAASAREGAAGRGVAAGSGTADTRGSSAVDALAAEILCQAMMDGANGETDAAGGMAGAKGSSARPDDFRDGVGREALTNSALLLNEEGMPAASLLRLRASASEGARGSASLVRSHEADKGVSPLSPAPDFDATHLSPSPKQGRLEDEQAPGRRLSGGRWALEASSFQAPRVFKSARRPAEKPGKMQAPLLTITSQSRPLPATDVENYDRGLFRFDYTDVGSADASTVPPLPAMKPPTPHKGTRSGTRYRAHPLTPSAAAAAPTSGPSLPSQDNEPKRDEAELETSLSPPVVVIERKSGRAKPHVLLPRQAAESVLGPSLRDIARDRLVSGGHERHVGRQGTEAPGVAAHTTIDTASASLQSTLAAAHSVLPTTGAAAAAAADAQTVSHVQKFMQAVKSEYSRQGTTPGGAVKGRANKSSSHVAGGAAGLAMRTELDQLQDDAQELFLIDPLRFDTVISELMEQAARTLAQEFAGKAPPQPPMKEGTSGEMAGAAQASSHPGPFQAMRDREPHARGGADGLSGTGAAATAASFTKERPSRASFSVPSMLVQFDEPEEGGEERGCGQGVGLRVSQMLLSNAATKKRGSRADSSGGGVSVVPPLSSRSMLASTHAHLSRIALIAPVGEDGSADQLLPSLMSLPSQSPARRRETHTLIMKDGAIDQAAANRRASCADAAAEVERILYEQMKAQLLLRAIIAKMKEMWLTKQKHAEAKHRERIANYRQRLMRRALAAAWPLERQRMVHLHKLIYLLDRQAGRVHGWLPHYSDSNVLIGASSFAQLSRSMGVGRLPAASNGAHACLASWYRRRDQVALDAAVDSDGTAAAHVCPRYLHYLPQRRMYRYMRLAKERRMLPLRLVRTDIHQSHSRHILIGYEKVALDAIEEGEDGSQACVRTGGWPQRNVLRRRHGGADDRAAPFQKAHYEDMRTRGERERYRRRLQCAAAFQRVSKMHSPRTRQDAFLPFPLH</sequence>
<feature type="region of interest" description="Disordered" evidence="2">
    <location>
        <begin position="1177"/>
        <end position="1277"/>
    </location>
</feature>
<feature type="compositionally biased region" description="Polar residues" evidence="2">
    <location>
        <begin position="794"/>
        <end position="803"/>
    </location>
</feature>
<evidence type="ECO:0000313" key="3">
    <source>
        <dbReference type="EMBL" id="KAG5474415.1"/>
    </source>
</evidence>
<feature type="region of interest" description="Disordered" evidence="2">
    <location>
        <begin position="1607"/>
        <end position="1678"/>
    </location>
</feature>
<feature type="region of interest" description="Disordered" evidence="2">
    <location>
        <begin position="625"/>
        <end position="658"/>
    </location>
</feature>
<keyword evidence="4" id="KW-1185">Reference proteome</keyword>
<proteinExistence type="predicted"/>
<dbReference type="KEGG" id="lmat:92513259"/>
<feature type="region of interest" description="Disordered" evidence="2">
    <location>
        <begin position="1495"/>
        <end position="1540"/>
    </location>
</feature>
<dbReference type="GeneID" id="92513259"/>
<comment type="caution">
    <text evidence="3">The sequence shown here is derived from an EMBL/GenBank/DDBJ whole genome shotgun (WGS) entry which is preliminary data.</text>
</comment>
<feature type="region of interest" description="Disordered" evidence="2">
    <location>
        <begin position="1292"/>
        <end position="1312"/>
    </location>
</feature>
<accession>A0A836HCM0</accession>
<feature type="region of interest" description="Disordered" evidence="2">
    <location>
        <begin position="1"/>
        <end position="27"/>
    </location>
</feature>
<feature type="compositionally biased region" description="Low complexity" evidence="2">
    <location>
        <begin position="1001"/>
        <end position="1011"/>
    </location>
</feature>
<feature type="region of interest" description="Disordered" evidence="2">
    <location>
        <begin position="359"/>
        <end position="388"/>
    </location>
</feature>
<dbReference type="EMBL" id="JAFEUZ010000028">
    <property type="protein sequence ID" value="KAG5474415.1"/>
    <property type="molecule type" value="Genomic_DNA"/>
</dbReference>
<dbReference type="OrthoDB" id="267027at2759"/>
<feature type="coiled-coil region" evidence="1">
    <location>
        <begin position="858"/>
        <end position="888"/>
    </location>
</feature>
<feature type="compositionally biased region" description="Basic residues" evidence="2">
    <location>
        <begin position="1627"/>
        <end position="1637"/>
    </location>
</feature>
<feature type="compositionally biased region" description="Low complexity" evidence="2">
    <location>
        <begin position="1639"/>
        <end position="1657"/>
    </location>
</feature>